<feature type="signal peptide" evidence="2">
    <location>
        <begin position="1"/>
        <end position="22"/>
    </location>
</feature>
<evidence type="ECO:0000256" key="1">
    <source>
        <dbReference type="ARBA" id="ARBA00022729"/>
    </source>
</evidence>
<dbReference type="RefSeq" id="WP_045679871.1">
    <property type="nucleotide sequence ID" value="NZ_CP010803.1"/>
</dbReference>
<evidence type="ECO:0000256" key="2">
    <source>
        <dbReference type="SAM" id="SignalP"/>
    </source>
</evidence>
<name>A0A0D5LMS8_MAREN</name>
<evidence type="ECO:0000313" key="4">
    <source>
        <dbReference type="Proteomes" id="UP000032611"/>
    </source>
</evidence>
<evidence type="ECO:0008006" key="5">
    <source>
        <dbReference type="Google" id="ProtNLM"/>
    </source>
</evidence>
<dbReference type="PATRIC" id="fig|1486262.3.peg.1112"/>
<reference evidence="3 4" key="1">
    <citation type="journal article" date="2015" name="Genome Announc.">
        <title>Complete genome sequence of Martelella endophytica YC6887, which has antifungal activity associated with a halophyte.</title>
        <authorList>
            <person name="Khan A."/>
            <person name="Khan H."/>
            <person name="Chung E.J."/>
            <person name="Hossain M.T."/>
            <person name="Chung Y.R."/>
        </authorList>
    </citation>
    <scope>NUCLEOTIDE SEQUENCE [LARGE SCALE GENOMIC DNA]</scope>
    <source>
        <strain evidence="3">YC6887</strain>
    </source>
</reference>
<dbReference type="EMBL" id="CP010803">
    <property type="protein sequence ID" value="AJY45265.1"/>
    <property type="molecule type" value="Genomic_DNA"/>
</dbReference>
<protein>
    <recommendedName>
        <fullName evidence="5">C4-dicarboxylate ABC transporter substrate-binding protein</fullName>
    </recommendedName>
</protein>
<dbReference type="STRING" id="1486262.TM49_05435"/>
<dbReference type="PANTHER" id="PTHR33376">
    <property type="match status" value="1"/>
</dbReference>
<feature type="chain" id="PRO_5002295113" description="C4-dicarboxylate ABC transporter substrate-binding protein" evidence="2">
    <location>
        <begin position="23"/>
        <end position="327"/>
    </location>
</feature>
<gene>
    <name evidence="3" type="ORF">TM49_05435</name>
</gene>
<dbReference type="InterPro" id="IPR018389">
    <property type="entry name" value="DctP_fam"/>
</dbReference>
<dbReference type="GO" id="GO:0055085">
    <property type="term" value="P:transmembrane transport"/>
    <property type="evidence" value="ECO:0007669"/>
    <property type="project" value="InterPro"/>
</dbReference>
<dbReference type="AlphaFoldDB" id="A0A0D5LMS8"/>
<organism evidence="3 4">
    <name type="scientific">Martelella endophytica</name>
    <dbReference type="NCBI Taxonomy" id="1486262"/>
    <lineage>
        <taxon>Bacteria</taxon>
        <taxon>Pseudomonadati</taxon>
        <taxon>Pseudomonadota</taxon>
        <taxon>Alphaproteobacteria</taxon>
        <taxon>Hyphomicrobiales</taxon>
        <taxon>Aurantimonadaceae</taxon>
        <taxon>Martelella</taxon>
    </lineage>
</organism>
<dbReference type="HOGENOM" id="CLU_036176_2_3_5"/>
<proteinExistence type="predicted"/>
<dbReference type="SUPFAM" id="SSF53850">
    <property type="entry name" value="Periplasmic binding protein-like II"/>
    <property type="match status" value="1"/>
</dbReference>
<dbReference type="Pfam" id="PF03480">
    <property type="entry name" value="DctP"/>
    <property type="match status" value="1"/>
</dbReference>
<keyword evidence="4" id="KW-1185">Reference proteome</keyword>
<dbReference type="InterPro" id="IPR038404">
    <property type="entry name" value="TRAP_DctP_sf"/>
</dbReference>
<dbReference type="NCBIfam" id="NF037995">
    <property type="entry name" value="TRAP_S1"/>
    <property type="match status" value="1"/>
</dbReference>
<keyword evidence="1 2" id="KW-0732">Signal</keyword>
<sequence>MKFCNALALGAVASLYAGTAMAETAWDFSTPWPDTNFQSKAAHQFAEAVGAATDGAVTITVHNGSEIGVSGSQSMEAVETGIVQMADFLLFLQAGAEPLLAIDTLPYLIQGQDEMAMFLDIAGPAFDAIAEKHNQKILYYVPWPSPGLYSKTEITSADDLGGQRIRAFNPASFEFLTKLGAAPLEMPWGDVVPALAAGTIDGVATSTSSGVDGKLWDTTSFFNPLQWSTSTDVVTVSLDAWNALTDEQRAAIETVADELEGEFWALSAAEDEGKTEILVENGITVTEADDSMKALMSDAGHAMWAEFVAKVPDAGPIIDEYTEAAGK</sequence>
<dbReference type="PANTHER" id="PTHR33376:SF4">
    <property type="entry name" value="SIALIC ACID-BINDING PERIPLASMIC PROTEIN SIAP"/>
    <property type="match status" value="1"/>
</dbReference>
<dbReference type="Gene3D" id="3.40.190.170">
    <property type="entry name" value="Bacterial extracellular solute-binding protein, family 7"/>
    <property type="match status" value="1"/>
</dbReference>
<dbReference type="KEGG" id="mey:TM49_05435"/>
<dbReference type="Proteomes" id="UP000032611">
    <property type="component" value="Chromosome"/>
</dbReference>
<dbReference type="CDD" id="cd13602">
    <property type="entry name" value="PBP2_TRAP_BpDctp6_7"/>
    <property type="match status" value="1"/>
</dbReference>
<dbReference type="OrthoDB" id="9783941at2"/>
<accession>A0A0D5LMS8</accession>
<evidence type="ECO:0000313" key="3">
    <source>
        <dbReference type="EMBL" id="AJY45265.1"/>
    </source>
</evidence>